<dbReference type="OrthoDB" id="27559at2"/>
<name>A0A399EJP1_9DEIN</name>
<evidence type="ECO:0000313" key="3">
    <source>
        <dbReference type="Proteomes" id="UP000265800"/>
    </source>
</evidence>
<feature type="transmembrane region" description="Helical" evidence="1">
    <location>
        <begin position="40"/>
        <end position="57"/>
    </location>
</feature>
<accession>A0A399EJP1</accession>
<keyword evidence="1" id="KW-1133">Transmembrane helix</keyword>
<dbReference type="RefSeq" id="WP_119360609.1">
    <property type="nucleotide sequence ID" value="NZ_QWKZ01000071.1"/>
</dbReference>
<sequence length="91" mass="9982">MPGRRHLIYATVLIWLPLVMSGGSWLLVRAVASPLSMAHLSLLCLAVSLVVFWLGVIQVLKRRLRVGDLFWMGLYGLGALLYPRLAGALGP</sequence>
<reference evidence="2 3" key="1">
    <citation type="submission" date="2018-08" db="EMBL/GenBank/DDBJ databases">
        <title>Meiothermus luteus KCTC 52599 genome sequencing project.</title>
        <authorList>
            <person name="Da Costa M.S."/>
            <person name="Albuquerque L."/>
            <person name="Raposo P."/>
            <person name="Froufe H.J.C."/>
            <person name="Barroso C.S."/>
            <person name="Egas C."/>
        </authorList>
    </citation>
    <scope>NUCLEOTIDE SEQUENCE [LARGE SCALE GENOMIC DNA]</scope>
    <source>
        <strain evidence="2 3">KCTC 52599</strain>
    </source>
</reference>
<evidence type="ECO:0000256" key="1">
    <source>
        <dbReference type="SAM" id="Phobius"/>
    </source>
</evidence>
<feature type="transmembrane region" description="Helical" evidence="1">
    <location>
        <begin position="69"/>
        <end position="89"/>
    </location>
</feature>
<dbReference type="Proteomes" id="UP000265800">
    <property type="component" value="Unassembled WGS sequence"/>
</dbReference>
<evidence type="ECO:0000313" key="2">
    <source>
        <dbReference type="EMBL" id="RIH83876.1"/>
    </source>
</evidence>
<keyword evidence="3" id="KW-1185">Reference proteome</keyword>
<dbReference type="EMBL" id="QWKZ01000071">
    <property type="protein sequence ID" value="RIH83876.1"/>
    <property type="molecule type" value="Genomic_DNA"/>
</dbReference>
<dbReference type="AlphaFoldDB" id="A0A399EJP1"/>
<gene>
    <name evidence="2" type="ORF">Mlute_02052</name>
</gene>
<organism evidence="2 3">
    <name type="scientific">Meiothermus luteus</name>
    <dbReference type="NCBI Taxonomy" id="2026184"/>
    <lineage>
        <taxon>Bacteria</taxon>
        <taxon>Thermotogati</taxon>
        <taxon>Deinococcota</taxon>
        <taxon>Deinococci</taxon>
        <taxon>Thermales</taxon>
        <taxon>Thermaceae</taxon>
        <taxon>Meiothermus</taxon>
    </lineage>
</organism>
<keyword evidence="1" id="KW-0472">Membrane</keyword>
<protein>
    <submittedName>
        <fullName evidence="2">Uncharacterized protein</fullName>
    </submittedName>
</protein>
<keyword evidence="1" id="KW-0812">Transmembrane</keyword>
<comment type="caution">
    <text evidence="2">The sequence shown here is derived from an EMBL/GenBank/DDBJ whole genome shotgun (WGS) entry which is preliminary data.</text>
</comment>
<proteinExistence type="predicted"/>
<feature type="transmembrane region" description="Helical" evidence="1">
    <location>
        <begin position="7"/>
        <end position="28"/>
    </location>
</feature>